<evidence type="ECO:0008006" key="7">
    <source>
        <dbReference type="Google" id="ProtNLM"/>
    </source>
</evidence>
<dbReference type="SMART" id="SM00320">
    <property type="entry name" value="WD40"/>
    <property type="match status" value="5"/>
</dbReference>
<comment type="caution">
    <text evidence="5">The sequence shown here is derived from an EMBL/GenBank/DDBJ whole genome shotgun (WGS) entry which is preliminary data.</text>
</comment>
<keyword evidence="1 3" id="KW-0853">WD repeat</keyword>
<dbReference type="PROSITE" id="PS00678">
    <property type="entry name" value="WD_REPEATS_1"/>
    <property type="match status" value="2"/>
</dbReference>
<evidence type="ECO:0000256" key="2">
    <source>
        <dbReference type="ARBA" id="ARBA00022737"/>
    </source>
</evidence>
<dbReference type="PANTHER" id="PTHR22850">
    <property type="entry name" value="WD40 REPEAT FAMILY"/>
    <property type="match status" value="1"/>
</dbReference>
<dbReference type="InterPro" id="IPR001680">
    <property type="entry name" value="WD40_rpt"/>
</dbReference>
<reference evidence="5 6" key="1">
    <citation type="submission" date="2022-07" db="EMBL/GenBank/DDBJ databases">
        <title>Genome-wide signatures of adaptation to extreme environments.</title>
        <authorList>
            <person name="Cho C.H."/>
            <person name="Yoon H.S."/>
        </authorList>
    </citation>
    <scope>NUCLEOTIDE SEQUENCE [LARGE SCALE GENOMIC DNA]</scope>
    <source>
        <strain evidence="5 6">DBV 063 E5</strain>
    </source>
</reference>
<evidence type="ECO:0000256" key="4">
    <source>
        <dbReference type="SAM" id="MobiDB-lite"/>
    </source>
</evidence>
<sequence>MTDALSRATGAAATYGGVNRSEAVAAAHGDGDGSGRELASGAPVVFADRRDIAANSSMGANEWEDGLGAEVAVRTGAPQLSPDEVAAATHLGWRTSLSAEARHNHWRRETLPFLYDWMLCRPQVWVLGGAQWGPPLQVLSAVASTAASIGDVASLGAGDGRLGSDGGRRQHSAQTCGIALQPVTATDKLVFSRQELYFSERTGATVEDAPTEPNTLLVAECCIARENIWRPNEVASAWHTELYSSCGVSSGGGGADVSLSARAAAARRAQELRQATSRNTLAQLRTDALRASAALAEATDKPAALSAALEAVSAYATELSSELGTAVADTSNTEAYTQLMSTLATLAPEFVAAHRDLEKLRRRGQGGPADPQLPVHVRTPYGICLMVSGGACKRSDERRPEPDAGSAADNRTETESSDSRAETAPRSAPHPERDELQADVLELTPEEFDDANVPLHARRGGIAGNCALYVVNDDGTSGCWARDSSEFTGGLVVRRRRRTASSNSNNHQHAAAGDESRHGNALSFKEGKRRARIFYDEFRVRKRILHPGEVNRVRYVGMTYDASVDSAGGDETLPAHSTATTARPDRCARWIVTHSDAKELLVWNVNAQVHRADNDKLRPSVPELVLRGHSVQAPYALDTAYAAGDSHPNGFRVASGGEDCQVLLWYLTTELLLRARQSKRSTVADILTDVSGAVHPAAHVSQFCLNVEPAVRLSGHRATVEDVRFHPRDPSILASGGDDGYLLVWDTRSGTRPVSGVRNAHSGDVNCLDWSRDRDARYLLTGGTDSVVRLWDVRALSSWAAQGPRAGAPSTATPAFEFGGAGQHAGQVTSVQWNPLDPRYFLSASETEVLVWDTESMDVVFRHAGHKTRIQEAYWNPSSPWVLMTTSEAGEGEADPTASTMQLWRPIDLMHLHDAVVAAEFDLWQNALSQSQ</sequence>
<dbReference type="AlphaFoldDB" id="A0AAV9IT97"/>
<feature type="repeat" description="WD" evidence="3">
    <location>
        <begin position="758"/>
        <end position="794"/>
    </location>
</feature>
<keyword evidence="2" id="KW-0677">Repeat</keyword>
<feature type="compositionally biased region" description="Basic and acidic residues" evidence="4">
    <location>
        <begin position="393"/>
        <end position="402"/>
    </location>
</feature>
<keyword evidence="6" id="KW-1185">Reference proteome</keyword>
<dbReference type="PROSITE" id="PS50082">
    <property type="entry name" value="WD_REPEATS_2"/>
    <property type="match status" value="3"/>
</dbReference>
<feature type="repeat" description="WD" evidence="3">
    <location>
        <begin position="713"/>
        <end position="755"/>
    </location>
</feature>
<feature type="repeat" description="WD" evidence="3">
    <location>
        <begin position="821"/>
        <end position="862"/>
    </location>
</feature>
<feature type="compositionally biased region" description="Basic and acidic residues" evidence="4">
    <location>
        <begin position="410"/>
        <end position="434"/>
    </location>
</feature>
<protein>
    <recommendedName>
        <fullName evidence="7">Guanine nucleotide-binding protein subunit beta-like protein</fullName>
    </recommendedName>
</protein>
<dbReference type="InterPro" id="IPR036322">
    <property type="entry name" value="WD40_repeat_dom_sf"/>
</dbReference>
<dbReference type="InterPro" id="IPR050459">
    <property type="entry name" value="WD_repeat_RBAP46/RBAP48/MSI1"/>
</dbReference>
<dbReference type="PROSITE" id="PS50294">
    <property type="entry name" value="WD_REPEATS_REGION"/>
    <property type="match status" value="2"/>
</dbReference>
<feature type="region of interest" description="Disordered" evidence="4">
    <location>
        <begin position="497"/>
        <end position="522"/>
    </location>
</feature>
<evidence type="ECO:0000313" key="6">
    <source>
        <dbReference type="Proteomes" id="UP001301350"/>
    </source>
</evidence>
<gene>
    <name evidence="5" type="ORF">CDCA_CDCA05G1539</name>
</gene>
<accession>A0AAV9IT97</accession>
<evidence type="ECO:0000313" key="5">
    <source>
        <dbReference type="EMBL" id="KAK4535514.1"/>
    </source>
</evidence>
<dbReference type="InterPro" id="IPR015943">
    <property type="entry name" value="WD40/YVTN_repeat-like_dom_sf"/>
</dbReference>
<dbReference type="Pfam" id="PF00400">
    <property type="entry name" value="WD40"/>
    <property type="match status" value="3"/>
</dbReference>
<name>A0AAV9IT97_CYACA</name>
<dbReference type="EMBL" id="JANCYW010000005">
    <property type="protein sequence ID" value="KAK4535514.1"/>
    <property type="molecule type" value="Genomic_DNA"/>
</dbReference>
<dbReference type="Gene3D" id="2.130.10.10">
    <property type="entry name" value="YVTN repeat-like/Quinoprotein amine dehydrogenase"/>
    <property type="match status" value="1"/>
</dbReference>
<dbReference type="Proteomes" id="UP001301350">
    <property type="component" value="Unassembled WGS sequence"/>
</dbReference>
<dbReference type="InterPro" id="IPR019775">
    <property type="entry name" value="WD40_repeat_CS"/>
</dbReference>
<organism evidence="5 6">
    <name type="scientific">Cyanidium caldarium</name>
    <name type="common">Red alga</name>
    <dbReference type="NCBI Taxonomy" id="2771"/>
    <lineage>
        <taxon>Eukaryota</taxon>
        <taxon>Rhodophyta</taxon>
        <taxon>Bangiophyceae</taxon>
        <taxon>Cyanidiales</taxon>
        <taxon>Cyanidiaceae</taxon>
        <taxon>Cyanidium</taxon>
    </lineage>
</organism>
<feature type="region of interest" description="Disordered" evidence="4">
    <location>
        <begin position="392"/>
        <end position="434"/>
    </location>
</feature>
<evidence type="ECO:0000256" key="3">
    <source>
        <dbReference type="PROSITE-ProRule" id="PRU00221"/>
    </source>
</evidence>
<proteinExistence type="predicted"/>
<evidence type="ECO:0000256" key="1">
    <source>
        <dbReference type="ARBA" id="ARBA00022574"/>
    </source>
</evidence>
<dbReference type="SUPFAM" id="SSF50978">
    <property type="entry name" value="WD40 repeat-like"/>
    <property type="match status" value="1"/>
</dbReference>